<dbReference type="InterPro" id="IPR050223">
    <property type="entry name" value="D-isomer_2-hydroxyacid_DH"/>
</dbReference>
<reference evidence="7 8" key="1">
    <citation type="submission" date="2020-08" db="EMBL/GenBank/DDBJ databases">
        <title>Genomic Encyclopedia of Type Strains, Phase IV (KMG-IV): sequencing the most valuable type-strain genomes for metagenomic binning, comparative biology and taxonomic classification.</title>
        <authorList>
            <person name="Goeker M."/>
        </authorList>
    </citation>
    <scope>NUCLEOTIDE SEQUENCE [LARGE SCALE GENOMIC DNA]</scope>
    <source>
        <strain evidence="7 8">DSM 45615</strain>
    </source>
</reference>
<dbReference type="GO" id="GO:0016618">
    <property type="term" value="F:hydroxypyruvate reductase [NAD(P)H] activity"/>
    <property type="evidence" value="ECO:0007669"/>
    <property type="project" value="TreeGrafter"/>
</dbReference>
<evidence type="ECO:0000259" key="6">
    <source>
        <dbReference type="Pfam" id="PF02826"/>
    </source>
</evidence>
<keyword evidence="3" id="KW-0520">NAD</keyword>
<dbReference type="Pfam" id="PF02826">
    <property type="entry name" value="2-Hacid_dh_C"/>
    <property type="match status" value="1"/>
</dbReference>
<accession>A0A840P0K4</accession>
<protein>
    <submittedName>
        <fullName evidence="7">D-3-phosphoglycerate dehydrogenase</fullName>
        <ecNumber evidence="7">1.1.1.95</ecNumber>
    </submittedName>
</protein>
<feature type="domain" description="D-isomer specific 2-hydroxyacid dehydrogenase catalytic" evidence="5">
    <location>
        <begin position="53"/>
        <end position="313"/>
    </location>
</feature>
<dbReference type="InterPro" id="IPR006139">
    <property type="entry name" value="D-isomer_2_OHA_DH_cat_dom"/>
</dbReference>
<dbReference type="RefSeq" id="WP_185048284.1">
    <property type="nucleotide sequence ID" value="NZ_BAABIX010000022.1"/>
</dbReference>
<dbReference type="Gene3D" id="3.40.50.720">
    <property type="entry name" value="NAD(P)-binding Rossmann-like Domain"/>
    <property type="match status" value="2"/>
</dbReference>
<comment type="similarity">
    <text evidence="1 4">Belongs to the D-isomer specific 2-hydroxyacid dehydrogenase family.</text>
</comment>
<keyword evidence="8" id="KW-1185">Reference proteome</keyword>
<evidence type="ECO:0000313" key="7">
    <source>
        <dbReference type="EMBL" id="MBB5131463.1"/>
    </source>
</evidence>
<evidence type="ECO:0000256" key="2">
    <source>
        <dbReference type="ARBA" id="ARBA00023002"/>
    </source>
</evidence>
<dbReference type="PROSITE" id="PS00065">
    <property type="entry name" value="D_2_HYDROXYACID_DH_1"/>
    <property type="match status" value="1"/>
</dbReference>
<dbReference type="Pfam" id="PF00389">
    <property type="entry name" value="2-Hacid_dh"/>
    <property type="match status" value="1"/>
</dbReference>
<dbReference type="PANTHER" id="PTHR10996:SF178">
    <property type="entry name" value="2-HYDROXYACID DEHYDROGENASE YGL185C-RELATED"/>
    <property type="match status" value="1"/>
</dbReference>
<name>A0A840P0K4_9ACTN</name>
<dbReference type="GO" id="GO:0005829">
    <property type="term" value="C:cytosol"/>
    <property type="evidence" value="ECO:0007669"/>
    <property type="project" value="TreeGrafter"/>
</dbReference>
<evidence type="ECO:0000259" key="5">
    <source>
        <dbReference type="Pfam" id="PF00389"/>
    </source>
</evidence>
<dbReference type="PANTHER" id="PTHR10996">
    <property type="entry name" value="2-HYDROXYACID DEHYDROGENASE-RELATED"/>
    <property type="match status" value="1"/>
</dbReference>
<dbReference type="EMBL" id="JACHGN010000002">
    <property type="protein sequence ID" value="MBB5131463.1"/>
    <property type="molecule type" value="Genomic_DNA"/>
</dbReference>
<evidence type="ECO:0000256" key="3">
    <source>
        <dbReference type="ARBA" id="ARBA00023027"/>
    </source>
</evidence>
<dbReference type="GO" id="GO:0030267">
    <property type="term" value="F:glyoxylate reductase (NADPH) activity"/>
    <property type="evidence" value="ECO:0007669"/>
    <property type="project" value="TreeGrafter"/>
</dbReference>
<evidence type="ECO:0000256" key="4">
    <source>
        <dbReference type="RuleBase" id="RU003719"/>
    </source>
</evidence>
<dbReference type="InterPro" id="IPR029752">
    <property type="entry name" value="D-isomer_DH_CS1"/>
</dbReference>
<sequence>MTILVTSRSFSTGSADLVGRLRAAGHAVERGPATHDLDALRGPLGRATGWIAGTGPITEAHLDAAPRLRVIARYGVGVDAVDRAAAARRGIVVTNTPGANSAAVADHTLALILAAVRGVVRGNERVRAGDWSGWRSRELATATVGIIGLGRIGREVVARLSGFGCEVVAHDPYLPEADFAALGVRRATIDEIARECDVVSLHAPGGGTVIDAAWLARSDAPVVVVNTARGDLVDEAALAAALRSGRVSAYAADTLREEGGAGGGPLLAPDLRERVIITPHVAAQTVEAIDRMGAAAVADLLAVLDGRTPANLVAYG</sequence>
<dbReference type="SUPFAM" id="SSF51735">
    <property type="entry name" value="NAD(P)-binding Rossmann-fold domains"/>
    <property type="match status" value="1"/>
</dbReference>
<evidence type="ECO:0000256" key="1">
    <source>
        <dbReference type="ARBA" id="ARBA00005854"/>
    </source>
</evidence>
<organism evidence="7 8">
    <name type="scientific">Thermocatellispora tengchongensis</name>
    <dbReference type="NCBI Taxonomy" id="1073253"/>
    <lineage>
        <taxon>Bacteria</taxon>
        <taxon>Bacillati</taxon>
        <taxon>Actinomycetota</taxon>
        <taxon>Actinomycetes</taxon>
        <taxon>Streptosporangiales</taxon>
        <taxon>Streptosporangiaceae</taxon>
        <taxon>Thermocatellispora</taxon>
    </lineage>
</organism>
<dbReference type="GO" id="GO:0051287">
    <property type="term" value="F:NAD binding"/>
    <property type="evidence" value="ECO:0007669"/>
    <property type="project" value="InterPro"/>
</dbReference>
<dbReference type="InterPro" id="IPR006140">
    <property type="entry name" value="D-isomer_DH_NAD-bd"/>
</dbReference>
<evidence type="ECO:0000313" key="8">
    <source>
        <dbReference type="Proteomes" id="UP000578449"/>
    </source>
</evidence>
<dbReference type="AlphaFoldDB" id="A0A840P0K4"/>
<dbReference type="SUPFAM" id="SSF52283">
    <property type="entry name" value="Formate/glycerate dehydrogenase catalytic domain-like"/>
    <property type="match status" value="1"/>
</dbReference>
<dbReference type="GO" id="GO:0004617">
    <property type="term" value="F:phosphoglycerate dehydrogenase activity"/>
    <property type="evidence" value="ECO:0007669"/>
    <property type="project" value="UniProtKB-EC"/>
</dbReference>
<feature type="domain" description="D-isomer specific 2-hydroxyacid dehydrogenase NAD-binding" evidence="6">
    <location>
        <begin position="109"/>
        <end position="282"/>
    </location>
</feature>
<dbReference type="EC" id="1.1.1.95" evidence="7"/>
<dbReference type="Proteomes" id="UP000578449">
    <property type="component" value="Unassembled WGS sequence"/>
</dbReference>
<proteinExistence type="inferred from homology"/>
<keyword evidence="2 4" id="KW-0560">Oxidoreductase</keyword>
<gene>
    <name evidence="7" type="ORF">HNP84_001169</name>
</gene>
<comment type="caution">
    <text evidence="7">The sequence shown here is derived from an EMBL/GenBank/DDBJ whole genome shotgun (WGS) entry which is preliminary data.</text>
</comment>
<dbReference type="InterPro" id="IPR036291">
    <property type="entry name" value="NAD(P)-bd_dom_sf"/>
</dbReference>